<dbReference type="AlphaFoldDB" id="A0A1G6ZEZ2"/>
<dbReference type="Proteomes" id="UP000199603">
    <property type="component" value="Unassembled WGS sequence"/>
</dbReference>
<name>A0A1G6ZEZ2_9GAMM</name>
<reference evidence="2 3" key="1">
    <citation type="submission" date="2016-10" db="EMBL/GenBank/DDBJ databases">
        <authorList>
            <person name="de Groot N.N."/>
        </authorList>
    </citation>
    <scope>NUCLEOTIDE SEQUENCE [LARGE SCALE GENOMIC DNA]</scope>
    <source>
        <strain evidence="2 3">DSM 16957</strain>
    </source>
</reference>
<keyword evidence="1" id="KW-1133">Transmembrane helix</keyword>
<proteinExistence type="predicted"/>
<protein>
    <submittedName>
        <fullName evidence="2">General secretion pathway protein M</fullName>
    </submittedName>
</protein>
<accession>A0A1G6ZEZ2</accession>
<dbReference type="OrthoDB" id="5767259at2"/>
<dbReference type="RefSeq" id="WP_091244928.1">
    <property type="nucleotide sequence ID" value="NZ_FNAG01000013.1"/>
</dbReference>
<evidence type="ECO:0000313" key="3">
    <source>
        <dbReference type="Proteomes" id="UP000199603"/>
    </source>
</evidence>
<gene>
    <name evidence="2" type="ORF">SAMN04488509_11380</name>
</gene>
<dbReference type="STRING" id="265719.SAMN04488509_11380"/>
<dbReference type="Pfam" id="PF10741">
    <property type="entry name" value="T2SSM_b"/>
    <property type="match status" value="1"/>
</dbReference>
<keyword evidence="1" id="KW-0472">Membrane</keyword>
<dbReference type="NCBIfam" id="NF040576">
    <property type="entry name" value="T2SS_GspM_XpsM"/>
    <property type="match status" value="1"/>
</dbReference>
<feature type="transmembrane region" description="Helical" evidence="1">
    <location>
        <begin position="12"/>
        <end position="35"/>
    </location>
</feature>
<sequence length="200" mass="22748">MTPANLTPKQSRWLALGLLGLVLGLFYLLFVHWWFVEPFLEARASFIEQREQEQRLRANASQRAEIEARLAEVRAFEAGNPGFLTEASFDLAAPALIMRIQSAVERQGQPERCLVINSQPMRGQQAESFERVTIQVRLRCELEHLYPVLHELESGSPQLFLSELNIIARRIPPHPGGEVFQGYVDVSFNVHGYLRPKGGR</sequence>
<evidence type="ECO:0000256" key="1">
    <source>
        <dbReference type="SAM" id="Phobius"/>
    </source>
</evidence>
<dbReference type="EMBL" id="FNAG01000013">
    <property type="protein sequence ID" value="SDE00893.1"/>
    <property type="molecule type" value="Genomic_DNA"/>
</dbReference>
<evidence type="ECO:0000313" key="2">
    <source>
        <dbReference type="EMBL" id="SDE00893.1"/>
    </source>
</evidence>
<dbReference type="InterPro" id="IPR034756">
    <property type="entry name" value="T2SSM_b"/>
</dbReference>
<keyword evidence="1" id="KW-0812">Transmembrane</keyword>
<keyword evidence="3" id="KW-1185">Reference proteome</keyword>
<organism evidence="2 3">
    <name type="scientific">Aquimonas voraii</name>
    <dbReference type="NCBI Taxonomy" id="265719"/>
    <lineage>
        <taxon>Bacteria</taxon>
        <taxon>Pseudomonadati</taxon>
        <taxon>Pseudomonadota</taxon>
        <taxon>Gammaproteobacteria</taxon>
        <taxon>Lysobacterales</taxon>
        <taxon>Lysobacteraceae</taxon>
        <taxon>Aquimonas</taxon>
    </lineage>
</organism>